<proteinExistence type="predicted"/>
<feature type="region of interest" description="Disordered" evidence="1">
    <location>
        <begin position="1"/>
        <end position="88"/>
    </location>
</feature>
<protein>
    <submittedName>
        <fullName evidence="2">Uncharacterized protein</fullName>
    </submittedName>
</protein>
<evidence type="ECO:0000313" key="2">
    <source>
        <dbReference type="EMBL" id="GAA4034751.1"/>
    </source>
</evidence>
<gene>
    <name evidence="2" type="ORF">GCM10022247_70080</name>
</gene>
<name>A0ABP7U2K8_9PSEU</name>
<sequence length="88" mass="8764">MKSLARDGDSAGRRTGRRAPRSSAGLAVSAGAVTAGAGAAGSSGAEPAGGSFAISATPRTLGQNPDKITDPPRSGRRRPGGRYGERTR</sequence>
<evidence type="ECO:0000313" key="3">
    <source>
        <dbReference type="Proteomes" id="UP001501747"/>
    </source>
</evidence>
<dbReference type="EMBL" id="BAABAL010000026">
    <property type="protein sequence ID" value="GAA4034751.1"/>
    <property type="molecule type" value="Genomic_DNA"/>
</dbReference>
<comment type="caution">
    <text evidence="2">The sequence shown here is derived from an EMBL/GenBank/DDBJ whole genome shotgun (WGS) entry which is preliminary data.</text>
</comment>
<accession>A0ABP7U2K8</accession>
<keyword evidence="3" id="KW-1185">Reference proteome</keyword>
<dbReference type="Proteomes" id="UP001501747">
    <property type="component" value="Unassembled WGS sequence"/>
</dbReference>
<reference evidence="3" key="1">
    <citation type="journal article" date="2019" name="Int. J. Syst. Evol. Microbiol.">
        <title>The Global Catalogue of Microorganisms (GCM) 10K type strain sequencing project: providing services to taxonomists for standard genome sequencing and annotation.</title>
        <authorList>
            <consortium name="The Broad Institute Genomics Platform"/>
            <consortium name="The Broad Institute Genome Sequencing Center for Infectious Disease"/>
            <person name="Wu L."/>
            <person name="Ma J."/>
        </authorList>
    </citation>
    <scope>NUCLEOTIDE SEQUENCE [LARGE SCALE GENOMIC DNA]</scope>
    <source>
        <strain evidence="3">JCM 17342</strain>
    </source>
</reference>
<feature type="compositionally biased region" description="Basic and acidic residues" evidence="1">
    <location>
        <begin position="1"/>
        <end position="12"/>
    </location>
</feature>
<organism evidence="2 3">
    <name type="scientific">Allokutzneria multivorans</name>
    <dbReference type="NCBI Taxonomy" id="1142134"/>
    <lineage>
        <taxon>Bacteria</taxon>
        <taxon>Bacillati</taxon>
        <taxon>Actinomycetota</taxon>
        <taxon>Actinomycetes</taxon>
        <taxon>Pseudonocardiales</taxon>
        <taxon>Pseudonocardiaceae</taxon>
        <taxon>Allokutzneria</taxon>
    </lineage>
</organism>
<evidence type="ECO:0000256" key="1">
    <source>
        <dbReference type="SAM" id="MobiDB-lite"/>
    </source>
</evidence>
<feature type="compositionally biased region" description="Low complexity" evidence="1">
    <location>
        <begin position="22"/>
        <end position="53"/>
    </location>
</feature>